<protein>
    <submittedName>
        <fullName evidence="1">Uncharacterized protein</fullName>
    </submittedName>
</protein>
<evidence type="ECO:0000313" key="1">
    <source>
        <dbReference type="EMBL" id="ACL17149.1"/>
    </source>
</evidence>
<dbReference type="AlphaFoldDB" id="B8GK78"/>
<dbReference type="HOGENOM" id="CLU_3227855_0_0_2"/>
<dbReference type="STRING" id="521011.Mpal_1843"/>
<reference evidence="1 2" key="1">
    <citation type="journal article" date="2015" name="Genome Announc.">
        <title>Complete Genome Sequence of Methanosphaerula palustris E1-9CT, a Hydrogenotrophic Methanogen Isolated from a Minerotrophic Fen Peatland.</title>
        <authorList>
            <person name="Cadillo-Quiroz H."/>
            <person name="Browne P."/>
            <person name="Kyrpides N."/>
            <person name="Woyke T."/>
            <person name="Goodwin L."/>
            <person name="Detter C."/>
            <person name="Yavitt J.B."/>
            <person name="Zinder S.H."/>
        </authorList>
    </citation>
    <scope>NUCLEOTIDE SEQUENCE [LARGE SCALE GENOMIC DNA]</scope>
    <source>
        <strain evidence="2">ATCC BAA-1556 / DSM 19958 / E1-9c</strain>
    </source>
</reference>
<dbReference type="Proteomes" id="UP000002457">
    <property type="component" value="Chromosome"/>
</dbReference>
<proteinExistence type="predicted"/>
<sequence length="43" mass="4985">MLDGKCLMMPLAKQARQYKKLHWYPVVLNTFPYSPTKAKVCKG</sequence>
<dbReference type="EMBL" id="CP001338">
    <property type="protein sequence ID" value="ACL17149.1"/>
    <property type="molecule type" value="Genomic_DNA"/>
</dbReference>
<keyword evidence="2" id="KW-1185">Reference proteome</keyword>
<gene>
    <name evidence="1" type="ordered locus">Mpal_1843</name>
</gene>
<evidence type="ECO:0000313" key="2">
    <source>
        <dbReference type="Proteomes" id="UP000002457"/>
    </source>
</evidence>
<accession>B8GK78</accession>
<dbReference type="KEGG" id="mpl:Mpal_1843"/>
<organism evidence="1 2">
    <name type="scientific">Methanosphaerula palustris (strain ATCC BAA-1556 / DSM 19958 / E1-9c)</name>
    <dbReference type="NCBI Taxonomy" id="521011"/>
    <lineage>
        <taxon>Archaea</taxon>
        <taxon>Methanobacteriati</taxon>
        <taxon>Methanobacteriota</taxon>
        <taxon>Stenosarchaea group</taxon>
        <taxon>Methanomicrobia</taxon>
        <taxon>Methanomicrobiales</taxon>
        <taxon>Methanoregulaceae</taxon>
        <taxon>Methanosphaerula</taxon>
    </lineage>
</organism>
<name>B8GK78_METPE</name>